<dbReference type="InterPro" id="IPR011989">
    <property type="entry name" value="ARM-like"/>
</dbReference>
<keyword evidence="2" id="KW-0653">Protein transport</keyword>
<feature type="domain" description="IBB" evidence="3">
    <location>
        <begin position="6"/>
        <end position="58"/>
    </location>
</feature>
<evidence type="ECO:0000256" key="1">
    <source>
        <dbReference type="ARBA" id="ARBA00022448"/>
    </source>
</evidence>
<evidence type="ECO:0000313" key="5">
    <source>
        <dbReference type="Proteomes" id="UP001152561"/>
    </source>
</evidence>
<keyword evidence="5" id="KW-1185">Reference proteome</keyword>
<dbReference type="GO" id="GO:0006606">
    <property type="term" value="P:protein import into nucleus"/>
    <property type="evidence" value="ECO:0007669"/>
    <property type="project" value="InterPro"/>
</dbReference>
<protein>
    <recommendedName>
        <fullName evidence="3">IBB domain-containing protein</fullName>
    </recommendedName>
</protein>
<comment type="caution">
    <text evidence="4">The sequence shown here is derived from an EMBL/GenBank/DDBJ whole genome shotgun (WGS) entry which is preliminary data.</text>
</comment>
<organism evidence="4 5">
    <name type="scientific">Anisodus acutangulus</name>
    <dbReference type="NCBI Taxonomy" id="402998"/>
    <lineage>
        <taxon>Eukaryota</taxon>
        <taxon>Viridiplantae</taxon>
        <taxon>Streptophyta</taxon>
        <taxon>Embryophyta</taxon>
        <taxon>Tracheophyta</taxon>
        <taxon>Spermatophyta</taxon>
        <taxon>Magnoliopsida</taxon>
        <taxon>eudicotyledons</taxon>
        <taxon>Gunneridae</taxon>
        <taxon>Pentapetalae</taxon>
        <taxon>asterids</taxon>
        <taxon>lamiids</taxon>
        <taxon>Solanales</taxon>
        <taxon>Solanaceae</taxon>
        <taxon>Solanoideae</taxon>
        <taxon>Hyoscyameae</taxon>
        <taxon>Anisodus</taxon>
    </lineage>
</organism>
<dbReference type="Gene3D" id="1.25.10.10">
    <property type="entry name" value="Leucine-rich Repeat Variant"/>
    <property type="match status" value="1"/>
</dbReference>
<dbReference type="InterPro" id="IPR002652">
    <property type="entry name" value="Importin-a_IBB"/>
</dbReference>
<reference evidence="5" key="1">
    <citation type="journal article" date="2023" name="Proc. Natl. Acad. Sci. U.S.A.">
        <title>Genomic and structural basis for evolution of tropane alkaloid biosynthesis.</title>
        <authorList>
            <person name="Wanga Y.-J."/>
            <person name="Taina T."/>
            <person name="Yua J.-Y."/>
            <person name="Lia J."/>
            <person name="Xua B."/>
            <person name="Chenc J."/>
            <person name="D'Auriad J.C."/>
            <person name="Huanga J.-P."/>
            <person name="Huanga S.-X."/>
        </authorList>
    </citation>
    <scope>NUCLEOTIDE SEQUENCE [LARGE SCALE GENOMIC DNA]</scope>
    <source>
        <strain evidence="5">cv. KIB-2019</strain>
    </source>
</reference>
<dbReference type="EMBL" id="JAJAGQ010000018">
    <property type="protein sequence ID" value="KAJ8535727.1"/>
    <property type="molecule type" value="Genomic_DNA"/>
</dbReference>
<name>A0A9Q1R2Q0_9SOLA</name>
<evidence type="ECO:0000313" key="4">
    <source>
        <dbReference type="EMBL" id="KAJ8535727.1"/>
    </source>
</evidence>
<dbReference type="Pfam" id="PF01749">
    <property type="entry name" value="IBB"/>
    <property type="match status" value="1"/>
</dbReference>
<proteinExistence type="predicted"/>
<dbReference type="Proteomes" id="UP001152561">
    <property type="component" value="Unassembled WGS sequence"/>
</dbReference>
<evidence type="ECO:0000259" key="3">
    <source>
        <dbReference type="Pfam" id="PF01749"/>
    </source>
</evidence>
<evidence type="ECO:0000256" key="2">
    <source>
        <dbReference type="ARBA" id="ARBA00022927"/>
    </source>
</evidence>
<dbReference type="AlphaFoldDB" id="A0A9Q1R2Q0"/>
<dbReference type="GO" id="GO:0061608">
    <property type="term" value="F:nuclear import signal receptor activity"/>
    <property type="evidence" value="ECO:0007669"/>
    <property type="project" value="InterPro"/>
</dbReference>
<dbReference type="OrthoDB" id="1742650at2759"/>
<gene>
    <name evidence="4" type="ORF">K7X08_023447</name>
</gene>
<dbReference type="PANTHER" id="PTHR23316">
    <property type="entry name" value="IMPORTIN ALPHA"/>
    <property type="match status" value="1"/>
</dbReference>
<accession>A0A9Q1R2Q0</accession>
<sequence>MIVIVEESLLKKRREGLLQAQQFPSTVVVSQLDKLETLPEMIVGVWSDDNSMQLECTTEFRKLLSIECNPPIEEVIQSGSSSLR</sequence>
<keyword evidence="1" id="KW-0813">Transport</keyword>